<dbReference type="Gene3D" id="2.40.40.20">
    <property type="match status" value="1"/>
</dbReference>
<organism evidence="15 16">
    <name type="scientific">Rehmannia glutinosa</name>
    <name type="common">Chinese foxglove</name>
    <dbReference type="NCBI Taxonomy" id="99300"/>
    <lineage>
        <taxon>Eukaryota</taxon>
        <taxon>Viridiplantae</taxon>
        <taxon>Streptophyta</taxon>
        <taxon>Embryophyta</taxon>
        <taxon>Tracheophyta</taxon>
        <taxon>Spermatophyta</taxon>
        <taxon>Magnoliopsida</taxon>
        <taxon>eudicotyledons</taxon>
        <taxon>Gunneridae</taxon>
        <taxon>Pentapetalae</taxon>
        <taxon>asterids</taxon>
        <taxon>lamiids</taxon>
        <taxon>Lamiales</taxon>
        <taxon>Orobanchaceae</taxon>
        <taxon>Rehmannieae</taxon>
        <taxon>Rehmannia</taxon>
    </lineage>
</organism>
<evidence type="ECO:0000256" key="1">
    <source>
        <dbReference type="ARBA" id="ARBA00004123"/>
    </source>
</evidence>
<evidence type="ECO:0000256" key="6">
    <source>
        <dbReference type="ARBA" id="ARBA00022723"/>
    </source>
</evidence>
<evidence type="ECO:0000256" key="2">
    <source>
        <dbReference type="ARBA" id="ARBA00006460"/>
    </source>
</evidence>
<dbReference type="InterPro" id="IPR007080">
    <property type="entry name" value="RNA_pol_Rpb1_1"/>
</dbReference>
<keyword evidence="3 12" id="KW-0240">DNA-directed RNA polymerase</keyword>
<keyword evidence="8" id="KW-0460">Magnesium</keyword>
<evidence type="ECO:0000313" key="15">
    <source>
        <dbReference type="EMBL" id="KAK6137652.1"/>
    </source>
</evidence>
<comment type="catalytic activity">
    <reaction evidence="11 12">
        <text>RNA(n) + a ribonucleoside 5'-triphosphate = RNA(n+1) + diphosphate</text>
        <dbReference type="Rhea" id="RHEA:21248"/>
        <dbReference type="Rhea" id="RHEA-COMP:14527"/>
        <dbReference type="Rhea" id="RHEA-COMP:17342"/>
        <dbReference type="ChEBI" id="CHEBI:33019"/>
        <dbReference type="ChEBI" id="CHEBI:61557"/>
        <dbReference type="ChEBI" id="CHEBI:140395"/>
        <dbReference type="EC" id="2.7.7.6"/>
    </reaction>
</comment>
<evidence type="ECO:0000256" key="9">
    <source>
        <dbReference type="ARBA" id="ARBA00023163"/>
    </source>
</evidence>
<keyword evidence="7" id="KW-0862">Zinc</keyword>
<keyword evidence="5 12" id="KW-0548">Nucleotidyltransferase</keyword>
<evidence type="ECO:0000256" key="4">
    <source>
        <dbReference type="ARBA" id="ARBA00022679"/>
    </source>
</evidence>
<dbReference type="InterPro" id="IPR006592">
    <property type="entry name" value="RNA_pol_N"/>
</dbReference>
<evidence type="ECO:0000259" key="14">
    <source>
        <dbReference type="SMART" id="SM00663"/>
    </source>
</evidence>
<dbReference type="Gene3D" id="1.10.274.100">
    <property type="entry name" value="RNA polymerase Rpb1, domain 3"/>
    <property type="match status" value="2"/>
</dbReference>
<evidence type="ECO:0000256" key="7">
    <source>
        <dbReference type="ARBA" id="ARBA00022833"/>
    </source>
</evidence>
<dbReference type="Gene3D" id="1.10.150.390">
    <property type="match status" value="1"/>
</dbReference>
<dbReference type="InterPro" id="IPR035698">
    <property type="entry name" value="RNAP_III_Rpc1_C"/>
</dbReference>
<dbReference type="Gene3D" id="1.10.132.30">
    <property type="match status" value="1"/>
</dbReference>
<reference evidence="15 16" key="1">
    <citation type="journal article" date="2021" name="Comput. Struct. Biotechnol. J.">
        <title>De novo genome assembly of the potent medicinal plant Rehmannia glutinosa using nanopore technology.</title>
        <authorList>
            <person name="Ma L."/>
            <person name="Dong C."/>
            <person name="Song C."/>
            <person name="Wang X."/>
            <person name="Zheng X."/>
            <person name="Niu Y."/>
            <person name="Chen S."/>
            <person name="Feng W."/>
        </authorList>
    </citation>
    <scope>NUCLEOTIDE SEQUENCE [LARGE SCALE GENOMIC DNA]</scope>
    <source>
        <strain evidence="15">DH-2019</strain>
    </source>
</reference>
<protein>
    <recommendedName>
        <fullName evidence="12">DNA-directed RNA polymerase subunit</fullName>
        <ecNumber evidence="12">2.7.7.6</ecNumber>
    </recommendedName>
</protein>
<sequence>MERSLQSNGTNPQQEMDRPKPTLHAIVQMARAQAAIQFTKQPYAEDVGPRRIESIQFSTFSGTEVLKTGEVEVSRGGYYDHTKKPIDNGLLDPHMLDLPGSGENRILILELLHLKGMVLALLGQQTRWAFVKLAMENLRNAQGIADIWLSLFRKCSRVLLEEKERQTFLQKMRNTKTEPLKKNEILKNVVKKCNAMAGSKRAVKCSRCGYINGMVKRAPLRIQHDRAKVVDNYLDECQSAISHTKEYRGNANVSSTIDPKIAYQLLKNMLDELLYLNDRPEKLIVTNILVPPIAIRPSVFVDGGTQSNENDITERLKRIIQANASLRQEMLETNLHNRSLTSWDDLQMEVAQYINSDVRGVPLYMTAARPLSGFVQRLKGKQGRFRGNLSGKRVEYTGRTVISPDPNLKINQVAIPILMARILTYPERVSHHNIEKLRQCVRNGPNKYPGAKYIRQPDGTLISLMNNLRKRHADELKYGYIVDRHLEDGDIVLFNRQPSLHRMSIMSHRLPALYAPFPSRFCVHAGEWVHLGFTSSTPIEHLCLPLRHTLCSLAHLQARVRLQTDSFQPFRSREMDGKQRRSPSCAKQFMHPKEWRNLGCFNTGFLTSSYLITRKDTFYDRSSFSLMCSYMGDATDPIDLPTPALVKRHLLYPMTGDSVVNCGAAKMGTRRRGLIVIINTMCLIKCESSSNQGVLKKCVDFNESLSLCQKAVVVSHVTFNADVAFFVLVFGVCDILILIFFSLQPQELWTGKQLFSVLLRPHAKMRVYLNLTLAEKNYGKSKETMCPKDGFVYIRNSELISGQLGKATLGNGNKDGLYSVLLRDYNTHAAAACMNRLAKLSARWIGNHGFSIGINDVQPGVELNKEKKVTIDKEYGQCTDYIESYKSGSLDLLPGCNNAETLEAKITGTLNNIRETTANVCMKNLNWRNSPLIMSQCGSKGSPINICQMIACVGQQSVGGRRAPNGFLDRTLPHFEREAKDPDAKGFVQNSFYTGLSATEFFFHTMGGREGLVDTAVKTADTGYMSRRLMKALEDLSVHYDNTVRNASGFIVQFMYGGDGMDPAQMEEKSGLPLNFERLFMKTKATCPAIEQKSLTTEEIEKILDEIIEKRLSKSTTTREEGFAHNFASSSDTPSNKEGCLEAFQNSLRNFIMKKYPSSILVLKSNERQHSEEDQSCLENVASNISGITRQQLIVFLETCISRYHSKKIEAGTAIGAIGAQSIGEPGTQMTLKTFHFAGVASMNVTLGVPRIKEIINAAKRINTPIITTTLQCDNNEIIAKLVKGRIEKTLLEQVAKSIKTSQASRLASIVITLDMKRIQGAQLSVDAYTVKESILQTPKMKLKEQQVRVLNPRKLEVILQADRNKLQFELHTLKNKISKVVVKGINSVERAIIINEAKEKDPTGNKRLKLLVEGTGLLSVMGIDGVDGCKTTSNHIIEVQQTLGIEAARKKIIDEIQYTMSSHGMTIDIRHMMLLADLMTFKGEVLGITRHGVQKMKDSVLMLASFEKTADHLFNASVNGRVDRIEGVSECIIMGIPMQIGTGMLKVRQSVQPVELNYAQKQLHHHHHRRSGGGDESNSASTRNRARPRRPFLRLSHPLRSLLLPPAVPQGPRTSAASSSAAVAAYGGGETLAEQSSPSSSSSSGLQRVHSRSLLFSPKGSSGPAHVSSRANAVVKQVDGPYYLGLKRVEEDPYDGVDNPDGVIQLENRVCIC</sequence>
<comment type="subcellular location">
    <subcellularLocation>
        <location evidence="1">Nucleus</location>
    </subcellularLocation>
</comment>
<dbReference type="EMBL" id="JABTTQ020000822">
    <property type="protein sequence ID" value="KAK6137652.1"/>
    <property type="molecule type" value="Genomic_DNA"/>
</dbReference>
<keyword evidence="9 12" id="KW-0804">Transcription</keyword>
<evidence type="ECO:0000256" key="11">
    <source>
        <dbReference type="ARBA" id="ARBA00048552"/>
    </source>
</evidence>
<dbReference type="Pfam" id="PF04997">
    <property type="entry name" value="RNA_pol_Rpb1_1"/>
    <property type="match status" value="1"/>
</dbReference>
<proteinExistence type="inferred from homology"/>
<keyword evidence="10" id="KW-0539">Nucleus</keyword>
<dbReference type="SUPFAM" id="SSF64484">
    <property type="entry name" value="beta and beta-prime subunits of DNA dependent RNA-polymerase"/>
    <property type="match status" value="2"/>
</dbReference>
<evidence type="ECO:0000256" key="13">
    <source>
        <dbReference type="SAM" id="MobiDB-lite"/>
    </source>
</evidence>
<dbReference type="EC" id="2.7.7.6" evidence="12"/>
<dbReference type="Pfam" id="PF04998">
    <property type="entry name" value="RNA_pol_Rpb1_5"/>
    <property type="match status" value="1"/>
</dbReference>
<feature type="domain" description="RNA polymerase N-terminal" evidence="14">
    <location>
        <begin position="281"/>
        <end position="557"/>
    </location>
</feature>
<dbReference type="Pfam" id="PF04983">
    <property type="entry name" value="RNA_pol_Rpb1_3"/>
    <property type="match status" value="1"/>
</dbReference>
<dbReference type="Pfam" id="PF00623">
    <property type="entry name" value="RNA_pol_Rpb1_2"/>
    <property type="match status" value="1"/>
</dbReference>
<dbReference type="Gene3D" id="6.20.50.80">
    <property type="match status" value="1"/>
</dbReference>
<accession>A0ABR0VUL4</accession>
<evidence type="ECO:0000313" key="16">
    <source>
        <dbReference type="Proteomes" id="UP001318860"/>
    </source>
</evidence>
<dbReference type="Proteomes" id="UP001318860">
    <property type="component" value="Unassembled WGS sequence"/>
</dbReference>
<dbReference type="PANTHER" id="PTHR48446">
    <property type="entry name" value="DNA-DIRECTED RNA POLYMERASE SUBUNIT BETA' N-TERMINAL SECTION"/>
    <property type="match status" value="1"/>
</dbReference>
<evidence type="ECO:0000256" key="12">
    <source>
        <dbReference type="RuleBase" id="RU004279"/>
    </source>
</evidence>
<comment type="caution">
    <text evidence="15">The sequence shown here is derived from an EMBL/GenBank/DDBJ whole genome shotgun (WGS) entry which is preliminary data.</text>
</comment>
<keyword evidence="16" id="KW-1185">Reference proteome</keyword>
<dbReference type="Gene3D" id="6.10.250.2940">
    <property type="match status" value="1"/>
</dbReference>
<dbReference type="Pfam" id="PF05000">
    <property type="entry name" value="RNA_pol_Rpb1_4"/>
    <property type="match status" value="1"/>
</dbReference>
<dbReference type="Gene3D" id="3.30.1490.180">
    <property type="entry name" value="RNA polymerase ii"/>
    <property type="match status" value="1"/>
</dbReference>
<keyword evidence="6" id="KW-0479">Metal-binding</keyword>
<evidence type="ECO:0000256" key="10">
    <source>
        <dbReference type="ARBA" id="ARBA00023242"/>
    </source>
</evidence>
<dbReference type="InterPro" id="IPR038120">
    <property type="entry name" value="Rpb1_funnel_sf"/>
</dbReference>
<keyword evidence="4 12" id="KW-0808">Transferase</keyword>
<dbReference type="PANTHER" id="PTHR48446:SF1">
    <property type="entry name" value="DNA-DIRECTED RNA POLYMERASE SUBUNIT BETA' N-TERMINAL SECTION"/>
    <property type="match status" value="1"/>
</dbReference>
<dbReference type="InterPro" id="IPR000722">
    <property type="entry name" value="RNA_pol_asu"/>
</dbReference>
<evidence type="ECO:0000256" key="3">
    <source>
        <dbReference type="ARBA" id="ARBA00022478"/>
    </source>
</evidence>
<dbReference type="InterPro" id="IPR007066">
    <property type="entry name" value="RNA_pol_Rpb1_3"/>
</dbReference>
<dbReference type="InterPro" id="IPR007081">
    <property type="entry name" value="RNA_pol_Rpb1_5"/>
</dbReference>
<evidence type="ECO:0000256" key="5">
    <source>
        <dbReference type="ARBA" id="ARBA00022695"/>
    </source>
</evidence>
<gene>
    <name evidence="15" type="ORF">DH2020_028578</name>
</gene>
<dbReference type="InterPro" id="IPR007083">
    <property type="entry name" value="RNA_pol_Rpb1_4"/>
</dbReference>
<comment type="function">
    <text evidence="12">DNA-dependent RNA polymerase catalyzes the transcription of DNA into RNA using the four ribonucleoside triphosphates as substrates.</text>
</comment>
<dbReference type="CDD" id="cd02736">
    <property type="entry name" value="RNAP_III_Rpc1_C"/>
    <property type="match status" value="1"/>
</dbReference>
<feature type="region of interest" description="Disordered" evidence="13">
    <location>
        <begin position="1632"/>
        <end position="1651"/>
    </location>
</feature>
<evidence type="ECO:0000256" key="8">
    <source>
        <dbReference type="ARBA" id="ARBA00022842"/>
    </source>
</evidence>
<dbReference type="InterPro" id="IPR042102">
    <property type="entry name" value="RNA_pol_Rpb1_3_sf"/>
</dbReference>
<feature type="compositionally biased region" description="Basic residues" evidence="13">
    <location>
        <begin position="1563"/>
        <end position="1572"/>
    </location>
</feature>
<dbReference type="InterPro" id="IPR015700">
    <property type="entry name" value="RPC1"/>
</dbReference>
<name>A0ABR0VUL4_REHGL</name>
<comment type="similarity">
    <text evidence="2 12">Belongs to the RNA polymerase beta' chain family.</text>
</comment>
<dbReference type="SMART" id="SM00663">
    <property type="entry name" value="RPOLA_N"/>
    <property type="match status" value="1"/>
</dbReference>
<feature type="region of interest" description="Disordered" evidence="13">
    <location>
        <begin position="1562"/>
        <end position="1595"/>
    </location>
</feature>